<evidence type="ECO:0000313" key="2">
    <source>
        <dbReference type="EMBL" id="NBC44304.1"/>
    </source>
</evidence>
<sequence length="1035" mass="108130">MTNVRFGWLILGLGLCAGVAQARWRNVATQSYPKDVTVFRPGFFAVATDTQLYVSRDGVVTTLNVGTAGSFLRGSNCVVGIRMDGTLQSVAGCSPADDGKRLFPDDGNDYEVKAARVTADGGVGYAVAAEGPLLTPRFRTSLLPKEGTAEWGTLTTPPTDLSAQPHLAVLPPQSDGQPQALFSVSANKANFLWYRGTGAVSYIATGIAAPNSAHGVALLPGSTAEQPLAFFGNDLGLFRGTLGGSTYPFEPILLAPGSVDALALDVTSGSSAGTGFGLLLIKQKSDGNVVAYSAEPVVPPERPGTLWRRNTDFPMGITQTAVQLACADASYCVAILYGSAQNVLIYENLSPPNVSELPDTIFVDEGKTENVELKLRDPDGDAVRLSATVRAGSPIRVVQGPLDSHEDSGLKLTLTAPTGICKTETSWLDVVASDGLGAHDTPKDVKLVVNHTVKPGAPQVTVDAVDGNDFFAGGPSGTFTATRGITGCAPVKYTWTVPPGAPGLVTNAGVATFTPPSTREDRCKPDTANFTYAVTANDGTWDSPPSTVTVRLHPWGPPEVPFTAPSREVFTKTALLPQATHVCGGSPGTPGLPPVSTFWSVLEKPSGATVTAVQGNDRRPVDLEPVEGNSVLLDGATCVEALKLKLRAFNRITVEGFVLDSPTAAVEVTVKPRWVPVESVKTLVKLEPAEERMLRGHVTTDQPLNCTGMRLLATVVTLEDRDDPKKVFDTWTATGGGGDFALDLPPTCGSANYTVRARVHETLPDGGVMAPEATTEFLRSAREVVLGELSGELIATCGEGARGTLRQTIPEGACSAVKLKWDPAGGPELAPPVTQDDSASLATVDTQLESLVGEFVTLKVSAEGEGASGAEREHAVRIGARPFVTVERRTETGEGINSGQVGVTVTLRNDTACDVSSIRYQETVTGAQVVPQSVTLNGRPVTPADASAQHFAVEPVPLPAGSTATLTYVVRTALLDPPKYSGTASLREVVVSHTEPPPPSTSGCGCSGGGSGVTAFGLGALAWAARRRRGVRARS</sequence>
<protein>
    <recommendedName>
        <fullName evidence="4">DUF11 domain-containing protein</fullName>
    </recommendedName>
</protein>
<name>A0A7X4YFB2_9BACT</name>
<gene>
    <name evidence="2" type="ORF">GTZ93_31300</name>
</gene>
<dbReference type="EMBL" id="JAAAPK010000010">
    <property type="protein sequence ID" value="NBC44304.1"/>
    <property type="molecule type" value="Genomic_DNA"/>
</dbReference>
<reference evidence="2 3" key="1">
    <citation type="submission" date="2020-01" db="EMBL/GenBank/DDBJ databases">
        <title>The draft genome sequence of Corallococcus exiguus DSM 14696.</title>
        <authorList>
            <person name="Zhang X."/>
            <person name="Zhu H."/>
        </authorList>
    </citation>
    <scope>NUCLEOTIDE SEQUENCE [LARGE SCALE GENOMIC DNA]</scope>
    <source>
        <strain evidence="2 3">DSM 14696</strain>
    </source>
</reference>
<dbReference type="AlphaFoldDB" id="A0A7X4YFB2"/>
<comment type="caution">
    <text evidence="2">The sequence shown here is derived from an EMBL/GenBank/DDBJ whole genome shotgun (WGS) entry which is preliminary data.</text>
</comment>
<dbReference type="RefSeq" id="WP_139915502.1">
    <property type="nucleotide sequence ID" value="NZ_CBCSLE010000001.1"/>
</dbReference>
<proteinExistence type="predicted"/>
<evidence type="ECO:0000256" key="1">
    <source>
        <dbReference type="SAM" id="SignalP"/>
    </source>
</evidence>
<keyword evidence="1" id="KW-0732">Signal</keyword>
<accession>A0A7X4YFB2</accession>
<organism evidence="2 3">
    <name type="scientific">Corallococcus exiguus</name>
    <dbReference type="NCBI Taxonomy" id="83462"/>
    <lineage>
        <taxon>Bacteria</taxon>
        <taxon>Pseudomonadati</taxon>
        <taxon>Myxococcota</taxon>
        <taxon>Myxococcia</taxon>
        <taxon>Myxococcales</taxon>
        <taxon>Cystobacterineae</taxon>
        <taxon>Myxococcaceae</taxon>
        <taxon>Corallococcus</taxon>
    </lineage>
</organism>
<feature type="chain" id="PRO_5030866707" description="DUF11 domain-containing protein" evidence="1">
    <location>
        <begin position="23"/>
        <end position="1035"/>
    </location>
</feature>
<keyword evidence="3" id="KW-1185">Reference proteome</keyword>
<feature type="signal peptide" evidence="1">
    <location>
        <begin position="1"/>
        <end position="22"/>
    </location>
</feature>
<evidence type="ECO:0008006" key="4">
    <source>
        <dbReference type="Google" id="ProtNLM"/>
    </source>
</evidence>
<evidence type="ECO:0000313" key="3">
    <source>
        <dbReference type="Proteomes" id="UP000537825"/>
    </source>
</evidence>
<dbReference type="Proteomes" id="UP000537825">
    <property type="component" value="Unassembled WGS sequence"/>
</dbReference>